<dbReference type="Pfam" id="PF24570">
    <property type="entry name" value="BACK_BPM_SPOP"/>
    <property type="match status" value="1"/>
</dbReference>
<dbReference type="PANTHER" id="PTHR26379:SF474">
    <property type="entry name" value="OS08G0228200 PROTEIN"/>
    <property type="match status" value="1"/>
</dbReference>
<dbReference type="InterPro" id="IPR000210">
    <property type="entry name" value="BTB/POZ_dom"/>
</dbReference>
<evidence type="ECO:0000256" key="3">
    <source>
        <dbReference type="SAM" id="MobiDB-lite"/>
    </source>
</evidence>
<dbReference type="InterPro" id="IPR011333">
    <property type="entry name" value="SKP1/BTB/POZ_sf"/>
</dbReference>
<comment type="similarity">
    <text evidence="2">Belongs to the Tdpoz family.</text>
</comment>
<protein>
    <recommendedName>
        <fullName evidence="8">BTB domain-containing protein</fullName>
    </recommendedName>
</protein>
<gene>
    <name evidence="6" type="ORF">GQ55_6G077500</name>
</gene>
<dbReference type="AlphaFoldDB" id="A0A2T7D501"/>
<reference evidence="6 7" key="1">
    <citation type="submission" date="2018-04" db="EMBL/GenBank/DDBJ databases">
        <title>WGS assembly of Panicum hallii var. hallii HAL2.</title>
        <authorList>
            <person name="Lovell J."/>
            <person name="Jenkins J."/>
            <person name="Lowry D."/>
            <person name="Mamidi S."/>
            <person name="Sreedasyam A."/>
            <person name="Weng X."/>
            <person name="Barry K."/>
            <person name="Bonette J."/>
            <person name="Campitelli B."/>
            <person name="Daum C."/>
            <person name="Gordon S."/>
            <person name="Gould B."/>
            <person name="Lipzen A."/>
            <person name="MacQueen A."/>
            <person name="Palacio-Mejia J."/>
            <person name="Plott C."/>
            <person name="Shakirov E."/>
            <person name="Shu S."/>
            <person name="Yoshinaga Y."/>
            <person name="Zane M."/>
            <person name="Rokhsar D."/>
            <person name="Grimwood J."/>
            <person name="Schmutz J."/>
            <person name="Juenger T."/>
        </authorList>
    </citation>
    <scope>NUCLEOTIDE SEQUENCE [LARGE SCALE GENOMIC DNA]</scope>
    <source>
        <strain evidence="7">cv. HAL2</strain>
    </source>
</reference>
<dbReference type="InterPro" id="IPR056423">
    <property type="entry name" value="BACK_BPM_SPOP"/>
</dbReference>
<proteinExistence type="inferred from homology"/>
<dbReference type="Gene3D" id="2.60.210.10">
    <property type="entry name" value="Apoptosis, Tumor Necrosis Factor Receptor Associated Protein 2, Chain A"/>
    <property type="match status" value="1"/>
</dbReference>
<comment type="pathway">
    <text evidence="1">Protein modification; protein ubiquitination.</text>
</comment>
<dbReference type="PANTHER" id="PTHR26379">
    <property type="entry name" value="BTB/POZ AND MATH DOMAIN-CONTAINING PROTEIN 1"/>
    <property type="match status" value="1"/>
</dbReference>
<evidence type="ECO:0000256" key="1">
    <source>
        <dbReference type="ARBA" id="ARBA00004906"/>
    </source>
</evidence>
<dbReference type="InterPro" id="IPR045005">
    <property type="entry name" value="BPM1-6"/>
</dbReference>
<dbReference type="InterPro" id="IPR002083">
    <property type="entry name" value="MATH/TRAF_dom"/>
</dbReference>
<dbReference type="Proteomes" id="UP000244336">
    <property type="component" value="Chromosome 6"/>
</dbReference>
<feature type="compositionally biased region" description="Low complexity" evidence="3">
    <location>
        <begin position="145"/>
        <end position="157"/>
    </location>
</feature>
<dbReference type="InterPro" id="IPR008974">
    <property type="entry name" value="TRAF-like"/>
</dbReference>
<dbReference type="PROSITE" id="PS50097">
    <property type="entry name" value="BTB"/>
    <property type="match status" value="1"/>
</dbReference>
<evidence type="ECO:0000259" key="4">
    <source>
        <dbReference type="PROSITE" id="PS50097"/>
    </source>
</evidence>
<dbReference type="SUPFAM" id="SSF54695">
    <property type="entry name" value="POZ domain"/>
    <property type="match status" value="1"/>
</dbReference>
<evidence type="ECO:0000256" key="2">
    <source>
        <dbReference type="ARBA" id="ARBA00010846"/>
    </source>
</evidence>
<organism evidence="6 7">
    <name type="scientific">Panicum hallii var. hallii</name>
    <dbReference type="NCBI Taxonomy" id="1504633"/>
    <lineage>
        <taxon>Eukaryota</taxon>
        <taxon>Viridiplantae</taxon>
        <taxon>Streptophyta</taxon>
        <taxon>Embryophyta</taxon>
        <taxon>Tracheophyta</taxon>
        <taxon>Spermatophyta</taxon>
        <taxon>Magnoliopsida</taxon>
        <taxon>Liliopsida</taxon>
        <taxon>Poales</taxon>
        <taxon>Poaceae</taxon>
        <taxon>PACMAD clade</taxon>
        <taxon>Panicoideae</taxon>
        <taxon>Panicodae</taxon>
        <taxon>Paniceae</taxon>
        <taxon>Panicinae</taxon>
        <taxon>Panicum</taxon>
        <taxon>Panicum sect. Panicum</taxon>
    </lineage>
</organism>
<feature type="domain" description="BTB" evidence="4">
    <location>
        <begin position="175"/>
        <end position="242"/>
    </location>
</feature>
<dbReference type="SMART" id="SM00225">
    <property type="entry name" value="BTB"/>
    <property type="match status" value="1"/>
</dbReference>
<sequence>METSGRRTFQISWIPLNIHVHGVRSAVFTVGGYGWGIQYYPMDGANEDSIGLYIQLVTRGARATAAFHFSLLDPTPAAAAALVTVEPTEFDSDDPNRKVLGPCWTMPRAPGTGYLTRDGMLVECTVTVVVPPPESAAADGESGRAAQLAAQPTAAVPPSDMMDQLRDMYASGHGTDVTFSVGGELLRAHRIIVAMRSPVFRAELYEEMAESRAHRVEVHGVRPDAFKALLRYIYTDDDTFTTSPAAAAAASGGEDGDGGGEATTTAIQDVLVAVDRYGVERLKLICEHRLREALGVGNVARMLAFAEDHHCAVLREACIRFIATCDRMGDLVATLGDAQLVSTRPLILIEVLEKSHKFRSV</sequence>
<dbReference type="EMBL" id="CM009754">
    <property type="protein sequence ID" value="PUZ50677.1"/>
    <property type="molecule type" value="Genomic_DNA"/>
</dbReference>
<name>A0A2T7D501_9POAL</name>
<dbReference type="GO" id="GO:0016567">
    <property type="term" value="P:protein ubiquitination"/>
    <property type="evidence" value="ECO:0007669"/>
    <property type="project" value="InterPro"/>
</dbReference>
<dbReference type="Pfam" id="PF00651">
    <property type="entry name" value="BTB"/>
    <property type="match status" value="1"/>
</dbReference>
<accession>A0A2T7D501</accession>
<feature type="domain" description="MATH" evidence="5">
    <location>
        <begin position="8"/>
        <end position="126"/>
    </location>
</feature>
<dbReference type="SUPFAM" id="SSF49599">
    <property type="entry name" value="TRAF domain-like"/>
    <property type="match status" value="1"/>
</dbReference>
<dbReference type="Gramene" id="PUZ50677">
    <property type="protein sequence ID" value="PUZ50677"/>
    <property type="gene ID" value="GQ55_6G077500"/>
</dbReference>
<feature type="region of interest" description="Disordered" evidence="3">
    <location>
        <begin position="134"/>
        <end position="157"/>
    </location>
</feature>
<dbReference type="Gene3D" id="3.30.710.10">
    <property type="entry name" value="Potassium Channel Kv1.1, Chain A"/>
    <property type="match status" value="1"/>
</dbReference>
<dbReference type="PROSITE" id="PS50144">
    <property type="entry name" value="MATH"/>
    <property type="match status" value="1"/>
</dbReference>
<evidence type="ECO:0008006" key="8">
    <source>
        <dbReference type="Google" id="ProtNLM"/>
    </source>
</evidence>
<dbReference type="STRING" id="1504633.A0A2T7D501"/>
<dbReference type="OrthoDB" id="10249567at2759"/>
<evidence type="ECO:0000313" key="6">
    <source>
        <dbReference type="EMBL" id="PUZ50677.1"/>
    </source>
</evidence>
<evidence type="ECO:0000313" key="7">
    <source>
        <dbReference type="Proteomes" id="UP000244336"/>
    </source>
</evidence>
<evidence type="ECO:0000259" key="5">
    <source>
        <dbReference type="PROSITE" id="PS50144"/>
    </source>
</evidence>
<keyword evidence="7" id="KW-1185">Reference proteome</keyword>
<dbReference type="CDD" id="cd00121">
    <property type="entry name" value="MATH"/>
    <property type="match status" value="1"/>
</dbReference>